<dbReference type="Gene3D" id="2.60.40.2440">
    <property type="entry name" value="Carbohydrate binding type-21 domain"/>
    <property type="match status" value="1"/>
</dbReference>
<evidence type="ECO:0000259" key="2">
    <source>
        <dbReference type="Pfam" id="PF03370"/>
    </source>
</evidence>
<reference evidence="4" key="1">
    <citation type="submission" date="2025-08" db="UniProtKB">
        <authorList>
            <consortium name="RefSeq"/>
        </authorList>
    </citation>
    <scope>IDENTIFICATION</scope>
    <source>
        <tissue evidence="4">Testes</tissue>
    </source>
</reference>
<dbReference type="InterPro" id="IPR038175">
    <property type="entry name" value="CBM21_dom_sf"/>
</dbReference>
<dbReference type="Pfam" id="PF03370">
    <property type="entry name" value="CBM_21"/>
    <property type="match status" value="1"/>
</dbReference>
<evidence type="ECO:0000313" key="3">
    <source>
        <dbReference type="Proteomes" id="UP000694865"/>
    </source>
</evidence>
<dbReference type="PANTHER" id="PTHR12307">
    <property type="entry name" value="PROTEIN PHOSPHATASE 1 REGULATORY SUBUNIT"/>
    <property type="match status" value="1"/>
</dbReference>
<dbReference type="Proteomes" id="UP000694865">
    <property type="component" value="Unplaced"/>
</dbReference>
<feature type="domain" description="CBM21" evidence="2">
    <location>
        <begin position="49"/>
        <end position="162"/>
    </location>
</feature>
<dbReference type="GeneID" id="102801878"/>
<dbReference type="PANTHER" id="PTHR12307:SF36">
    <property type="entry name" value="GLYCOGEN-BINDING SUBUNIT 76A"/>
    <property type="match status" value="1"/>
</dbReference>
<gene>
    <name evidence="4" type="primary">LOC102801878</name>
</gene>
<accession>A0ABM0MQT3</accession>
<keyword evidence="3" id="KW-1185">Reference proteome</keyword>
<proteinExistence type="predicted"/>
<feature type="compositionally biased region" description="Polar residues" evidence="1">
    <location>
        <begin position="109"/>
        <end position="121"/>
    </location>
</feature>
<evidence type="ECO:0000313" key="4">
    <source>
        <dbReference type="RefSeq" id="XP_006822374.1"/>
    </source>
</evidence>
<sequence length="165" mass="18853">MDAEFVDEFEASLIDDIFNSEFRSNNAVYETLGIVPDMDEENEFEQRVEEQWLYLENVECTKEGARVTVRVADNGIDKTVKIRYTRNNWQTFQDVDVQSRENTLDKQSESSGISNSASDKGNNVGKVTRTPATVQFIFELVMSMDFGIGSRLEFAIYCETDGRTI</sequence>
<dbReference type="InterPro" id="IPR050782">
    <property type="entry name" value="PP1_regulatory_subunit_3"/>
</dbReference>
<evidence type="ECO:0000256" key="1">
    <source>
        <dbReference type="SAM" id="MobiDB-lite"/>
    </source>
</evidence>
<feature type="region of interest" description="Disordered" evidence="1">
    <location>
        <begin position="100"/>
        <end position="125"/>
    </location>
</feature>
<organism evidence="3 4">
    <name type="scientific">Saccoglossus kowalevskii</name>
    <name type="common">Acorn worm</name>
    <dbReference type="NCBI Taxonomy" id="10224"/>
    <lineage>
        <taxon>Eukaryota</taxon>
        <taxon>Metazoa</taxon>
        <taxon>Hemichordata</taxon>
        <taxon>Enteropneusta</taxon>
        <taxon>Harrimaniidae</taxon>
        <taxon>Saccoglossus</taxon>
    </lineage>
</organism>
<dbReference type="InterPro" id="IPR005036">
    <property type="entry name" value="CBM21_dom"/>
</dbReference>
<name>A0ABM0MQT3_SACKO</name>
<protein>
    <submittedName>
        <fullName evidence="4">Protein phosphatase 1 regulatory subunit 3B-A-like</fullName>
    </submittedName>
</protein>
<dbReference type="RefSeq" id="XP_006822374.1">
    <property type="nucleotide sequence ID" value="XM_006822311.1"/>
</dbReference>